<comment type="caution">
    <text evidence="2">The sequence shown here is derived from an EMBL/GenBank/DDBJ whole genome shotgun (WGS) entry which is preliminary data.</text>
</comment>
<sequence>MAEKTQNLSIRLLKPDVKPEDSVRQGVQLADWPQFEGAKIATGSVGGNPPSWADFPALAADHKSQLFQRFAFGLIFIFVDNRWFAISFGLGHSKIDPSAIEQDFGLKVVLNTVDHTKLRSADLRTPDANTVSRRSQTSRGSEQTAFDIDPERDIVRGLLGEPKDKSFATKVSGGDALSLRRKVSLNELPDLCSRALTFYGADDYKQQFSWIDQIRHVRDQALIDKLEIKLVEALSQALAADPPATDDIHLAYPTIYDPDKAGWVRFRGFNLNEIYPDLEISHYLSGLKAKNGAAYQDNYLVNHSVQECDETGQVPGESWKIRDCLVFETELDGLASAVVV</sequence>
<keyword evidence="3" id="KW-1185">Reference proteome</keyword>
<gene>
    <name evidence="2" type="ORF">PYV00_23245</name>
</gene>
<dbReference type="NCBIfam" id="TIGR04141">
    <property type="entry name" value="TIGR04141 family sporadically distributed protein"/>
    <property type="match status" value="1"/>
</dbReference>
<protein>
    <submittedName>
        <fullName evidence="2">TIGR04141 family sporadically distributed protein</fullName>
    </submittedName>
</protein>
<evidence type="ECO:0000256" key="1">
    <source>
        <dbReference type="SAM" id="MobiDB-lite"/>
    </source>
</evidence>
<dbReference type="EMBL" id="JARESE010000093">
    <property type="protein sequence ID" value="MDE8654614.1"/>
    <property type="molecule type" value="Genomic_DNA"/>
</dbReference>
<name>A0ABT5WXM1_9SPHN</name>
<reference evidence="2 3" key="1">
    <citation type="submission" date="2023-03" db="EMBL/GenBank/DDBJ databases">
        <title>NovoSphingobium album sp. nov. isolated from polycyclic aromatic hydrocarbons- and heavy-metal polluted soil.</title>
        <authorList>
            <person name="Liu Z."/>
            <person name="Wang K."/>
        </authorList>
    </citation>
    <scope>NUCLEOTIDE SEQUENCE [LARGE SCALE GENOMIC DNA]</scope>
    <source>
        <strain evidence="2 3">H3SJ31-1</strain>
    </source>
</reference>
<feature type="compositionally biased region" description="Polar residues" evidence="1">
    <location>
        <begin position="127"/>
        <end position="144"/>
    </location>
</feature>
<organism evidence="2 3">
    <name type="scientific">Novosphingobium album</name>
    <name type="common">ex Liu et al. 2023</name>
    <dbReference type="NCBI Taxonomy" id="3031130"/>
    <lineage>
        <taxon>Bacteria</taxon>
        <taxon>Pseudomonadati</taxon>
        <taxon>Pseudomonadota</taxon>
        <taxon>Alphaproteobacteria</taxon>
        <taxon>Sphingomonadales</taxon>
        <taxon>Sphingomonadaceae</taxon>
        <taxon>Novosphingobium</taxon>
    </lineage>
</organism>
<dbReference type="RefSeq" id="WP_275230738.1">
    <property type="nucleotide sequence ID" value="NZ_JARESE010000093.1"/>
</dbReference>
<dbReference type="Pfam" id="PF19614">
    <property type="entry name" value="DUF6119"/>
    <property type="match status" value="1"/>
</dbReference>
<dbReference type="Proteomes" id="UP001216253">
    <property type="component" value="Unassembled WGS sequence"/>
</dbReference>
<proteinExistence type="predicted"/>
<feature type="region of interest" description="Disordered" evidence="1">
    <location>
        <begin position="125"/>
        <end position="144"/>
    </location>
</feature>
<evidence type="ECO:0000313" key="2">
    <source>
        <dbReference type="EMBL" id="MDE8654614.1"/>
    </source>
</evidence>
<accession>A0ABT5WXM1</accession>
<evidence type="ECO:0000313" key="3">
    <source>
        <dbReference type="Proteomes" id="UP001216253"/>
    </source>
</evidence>
<dbReference type="InterPro" id="IPR026487">
    <property type="entry name" value="CHP04141"/>
</dbReference>